<reference evidence="1" key="1">
    <citation type="submission" date="2021-02" db="EMBL/GenBank/DDBJ databases">
        <authorList>
            <person name="Syme A R."/>
            <person name="Syme A R."/>
            <person name="Moolhuijzen P."/>
        </authorList>
    </citation>
    <scope>NUCLEOTIDE SEQUENCE</scope>
    <source>
        <strain evidence="1">W1-1</strain>
    </source>
</reference>
<name>A0A6S6W4H0_9PLEO</name>
<dbReference type="Proteomes" id="UP000472372">
    <property type="component" value="Chromosome 5"/>
</dbReference>
<organism evidence="1 2">
    <name type="scientific">Pyrenophora teres f. teres</name>
    <dbReference type="NCBI Taxonomy" id="97479"/>
    <lineage>
        <taxon>Eukaryota</taxon>
        <taxon>Fungi</taxon>
        <taxon>Dikarya</taxon>
        <taxon>Ascomycota</taxon>
        <taxon>Pezizomycotina</taxon>
        <taxon>Dothideomycetes</taxon>
        <taxon>Pleosporomycetidae</taxon>
        <taxon>Pleosporales</taxon>
        <taxon>Pleosporineae</taxon>
        <taxon>Pleosporaceae</taxon>
        <taxon>Pyrenophora</taxon>
    </lineage>
</organism>
<accession>A0A6S6W4H0</accession>
<dbReference type="AlphaFoldDB" id="A0A6S6W4H0"/>
<evidence type="ECO:0000313" key="1">
    <source>
        <dbReference type="EMBL" id="CAE7179272.1"/>
    </source>
</evidence>
<protein>
    <submittedName>
        <fullName evidence="1">Uncharacterized protein</fullName>
    </submittedName>
</protein>
<sequence length="138" mass="15367">MRFFTPLALLPFAALAASVTFNGVRDTACQRWDGSYAPVSTAQLEKYILEGYPSAKLQGDSDRQWSGIQKSKICPPNSDNQYAWIRIPEWTEGAPEKVAQQSGSLAVIYYKETDTYNVCTYLASIQHNIPYAGFCKAV</sequence>
<gene>
    <name evidence="1" type="ORF">PTTW11_06519</name>
</gene>
<dbReference type="EMBL" id="HG992981">
    <property type="protein sequence ID" value="CAE7179272.1"/>
    <property type="molecule type" value="Genomic_DNA"/>
</dbReference>
<evidence type="ECO:0000313" key="2">
    <source>
        <dbReference type="Proteomes" id="UP000472372"/>
    </source>
</evidence>
<proteinExistence type="predicted"/>